<accession>A0A7W7ZEG3</accession>
<organism evidence="2 3">
    <name type="scientific">Granulicella aggregans</name>
    <dbReference type="NCBI Taxonomy" id="474949"/>
    <lineage>
        <taxon>Bacteria</taxon>
        <taxon>Pseudomonadati</taxon>
        <taxon>Acidobacteriota</taxon>
        <taxon>Terriglobia</taxon>
        <taxon>Terriglobales</taxon>
        <taxon>Acidobacteriaceae</taxon>
        <taxon>Granulicella</taxon>
    </lineage>
</organism>
<feature type="region of interest" description="Disordered" evidence="1">
    <location>
        <begin position="49"/>
        <end position="78"/>
    </location>
</feature>
<dbReference type="EMBL" id="JACHIP010000003">
    <property type="protein sequence ID" value="MBB5057851.1"/>
    <property type="molecule type" value="Genomic_DNA"/>
</dbReference>
<evidence type="ECO:0000313" key="2">
    <source>
        <dbReference type="EMBL" id="MBB5057851.1"/>
    </source>
</evidence>
<dbReference type="AlphaFoldDB" id="A0A7W7ZEG3"/>
<reference evidence="2 3" key="1">
    <citation type="submission" date="2020-08" db="EMBL/GenBank/DDBJ databases">
        <title>Genomic Encyclopedia of Type Strains, Phase IV (KMG-V): Genome sequencing to study the core and pangenomes of soil and plant-associated prokaryotes.</title>
        <authorList>
            <person name="Whitman W."/>
        </authorList>
    </citation>
    <scope>NUCLEOTIDE SEQUENCE [LARGE SCALE GENOMIC DNA]</scope>
    <source>
        <strain evidence="2 3">M8UP14</strain>
    </source>
</reference>
<dbReference type="Proteomes" id="UP000540989">
    <property type="component" value="Unassembled WGS sequence"/>
</dbReference>
<keyword evidence="3" id="KW-1185">Reference proteome</keyword>
<dbReference type="RefSeq" id="WP_184216999.1">
    <property type="nucleotide sequence ID" value="NZ_JACHIP010000003.1"/>
</dbReference>
<protein>
    <submittedName>
        <fullName evidence="2">Rod binding domain-containing protein</fullName>
    </submittedName>
</protein>
<proteinExistence type="predicted"/>
<evidence type="ECO:0000313" key="3">
    <source>
        <dbReference type="Proteomes" id="UP000540989"/>
    </source>
</evidence>
<sequence length="114" mass="11881">MNIASTQCADTAASLSVLSPTDRARQAKLQDAAEQFEGMMMQELLKPMQAGKDGAEDESGGGFGTGDPDRDTSLDTMSSYGTEAVAAAIAKHGGLGIAKQVMRQIGIADGHHRK</sequence>
<name>A0A7W7ZEG3_9BACT</name>
<gene>
    <name evidence="2" type="ORF">HDF16_002557</name>
</gene>
<comment type="caution">
    <text evidence="2">The sequence shown here is derived from an EMBL/GenBank/DDBJ whole genome shotgun (WGS) entry which is preliminary data.</text>
</comment>
<evidence type="ECO:0000256" key="1">
    <source>
        <dbReference type="SAM" id="MobiDB-lite"/>
    </source>
</evidence>